<dbReference type="AlphaFoldDB" id="A0ABD2C725"/>
<proteinExistence type="predicted"/>
<evidence type="ECO:0000313" key="2">
    <source>
        <dbReference type="Proteomes" id="UP001607302"/>
    </source>
</evidence>
<dbReference type="EMBL" id="JAUDFV010000020">
    <property type="protein sequence ID" value="KAL2740851.1"/>
    <property type="molecule type" value="Genomic_DNA"/>
</dbReference>
<comment type="caution">
    <text evidence="1">The sequence shown here is derived from an EMBL/GenBank/DDBJ whole genome shotgun (WGS) entry which is preliminary data.</text>
</comment>
<keyword evidence="2" id="KW-1185">Reference proteome</keyword>
<organism evidence="1 2">
    <name type="scientific">Vespula squamosa</name>
    <name type="common">Southern yellow jacket</name>
    <name type="synonym">Wasp</name>
    <dbReference type="NCBI Taxonomy" id="30214"/>
    <lineage>
        <taxon>Eukaryota</taxon>
        <taxon>Metazoa</taxon>
        <taxon>Ecdysozoa</taxon>
        <taxon>Arthropoda</taxon>
        <taxon>Hexapoda</taxon>
        <taxon>Insecta</taxon>
        <taxon>Pterygota</taxon>
        <taxon>Neoptera</taxon>
        <taxon>Endopterygota</taxon>
        <taxon>Hymenoptera</taxon>
        <taxon>Apocrita</taxon>
        <taxon>Aculeata</taxon>
        <taxon>Vespoidea</taxon>
        <taxon>Vespidae</taxon>
        <taxon>Vespinae</taxon>
        <taxon>Vespula</taxon>
    </lineage>
</organism>
<protein>
    <submittedName>
        <fullName evidence="1">Uncharacterized protein</fullName>
    </submittedName>
</protein>
<reference evidence="1 2" key="1">
    <citation type="journal article" date="2024" name="Ann. Entomol. Soc. Am.">
        <title>Genomic analyses of the southern and eastern yellowjacket wasps (Hymenoptera: Vespidae) reveal evolutionary signatures of social life.</title>
        <authorList>
            <person name="Catto M.A."/>
            <person name="Caine P.B."/>
            <person name="Orr S.E."/>
            <person name="Hunt B.G."/>
            <person name="Goodisman M.A.D."/>
        </authorList>
    </citation>
    <scope>NUCLEOTIDE SEQUENCE [LARGE SCALE GENOMIC DNA]</scope>
    <source>
        <strain evidence="1">233</strain>
        <tissue evidence="1">Head and thorax</tissue>
    </source>
</reference>
<gene>
    <name evidence="1" type="ORF">V1478_000992</name>
</gene>
<dbReference type="Proteomes" id="UP001607302">
    <property type="component" value="Unassembled WGS sequence"/>
</dbReference>
<name>A0ABD2C725_VESSQ</name>
<evidence type="ECO:0000313" key="1">
    <source>
        <dbReference type="EMBL" id="KAL2740851.1"/>
    </source>
</evidence>
<sequence length="465" mass="53842">MQQSVISAPIRSEGTLSEKIKLTSIFMNLVKSVFWYRQHSHIWTEFFYESFYHGSTGCIRCNSDAFRCNLLTTVLKVESHYTVKLQVLKIIKDFLIYQILLRLVLDKTDKLINLYKFPVAENRNDRNKLIPIESSEDINKGRYVLRYSISQTSESSRRYKMQRAHQPFEGMQGRIQTIWYYNPVKDPCLGISLDIGDFSDNRYTAKRPKPLTKGRALLLSGPSTEKWWGKKSESTTTTTTTIVATAAAAATTLPLHYYRHRRHITITTRLLLHYLLLLLLLHCITTPERLLRDLGFIHSALDISTLILPRSSLKGKCTYSTVEGLDSMFRIAYIASFDAHSFLPLIYPFVEKMRGRVDRGNIQRGDSTVRYASPNCNQALFYARQRKRRERQTHTLYTTVKAMTSFSSELLLVEFFEREDTKEANQLFILAYNRSLWKKQERMRVVASGMNKSGFVGLLSTNTQI</sequence>
<accession>A0ABD2C725</accession>